<dbReference type="CDD" id="cd14014">
    <property type="entry name" value="STKc_PknB_like"/>
    <property type="match status" value="1"/>
</dbReference>
<dbReference type="PROSITE" id="PS51746">
    <property type="entry name" value="PPM_2"/>
    <property type="match status" value="1"/>
</dbReference>
<dbReference type="Gene3D" id="3.60.40.10">
    <property type="entry name" value="PPM-type phosphatase domain"/>
    <property type="match status" value="1"/>
</dbReference>
<feature type="domain" description="Protein kinase" evidence="6">
    <location>
        <begin position="272"/>
        <end position="540"/>
    </location>
</feature>
<reference evidence="8 9" key="1">
    <citation type="submission" date="2018-04" db="EMBL/GenBank/DDBJ databases">
        <title>Pseudomonas sp. nov., isolated from mangrove soil.</title>
        <authorList>
            <person name="Chen C."/>
        </authorList>
    </citation>
    <scope>NUCLEOTIDE SEQUENCE [LARGE SCALE GENOMIC DNA]</scope>
    <source>
        <strain evidence="8 9">TC-11</strain>
    </source>
</reference>
<dbReference type="Pfam" id="PF00069">
    <property type="entry name" value="Pkinase"/>
    <property type="match status" value="1"/>
</dbReference>
<dbReference type="Proteomes" id="UP000244064">
    <property type="component" value="Unassembled WGS sequence"/>
</dbReference>
<accession>A0A2T5PC03</accession>
<name>A0A2T5PC03_9PSED</name>
<dbReference type="CDD" id="cd00143">
    <property type="entry name" value="PP2Cc"/>
    <property type="match status" value="1"/>
</dbReference>
<keyword evidence="4" id="KW-0067">ATP-binding</keyword>
<dbReference type="GO" id="GO:0004674">
    <property type="term" value="F:protein serine/threonine kinase activity"/>
    <property type="evidence" value="ECO:0007669"/>
    <property type="project" value="TreeGrafter"/>
</dbReference>
<evidence type="ECO:0000256" key="2">
    <source>
        <dbReference type="ARBA" id="ARBA00022741"/>
    </source>
</evidence>
<evidence type="ECO:0000313" key="9">
    <source>
        <dbReference type="Proteomes" id="UP000244064"/>
    </source>
</evidence>
<dbReference type="GO" id="GO:0005524">
    <property type="term" value="F:ATP binding"/>
    <property type="evidence" value="ECO:0007669"/>
    <property type="project" value="UniProtKB-KW"/>
</dbReference>
<dbReference type="InterPro" id="IPR001932">
    <property type="entry name" value="PPM-type_phosphatase-like_dom"/>
</dbReference>
<dbReference type="SUPFAM" id="SSF81606">
    <property type="entry name" value="PP2C-like"/>
    <property type="match status" value="1"/>
</dbReference>
<evidence type="ECO:0000256" key="5">
    <source>
        <dbReference type="SAM" id="Phobius"/>
    </source>
</evidence>
<dbReference type="RefSeq" id="WP_108105973.1">
    <property type="nucleotide sequence ID" value="NZ_QASN01000008.1"/>
</dbReference>
<dbReference type="SMART" id="SM00332">
    <property type="entry name" value="PP2Cc"/>
    <property type="match status" value="1"/>
</dbReference>
<keyword evidence="9" id="KW-1185">Reference proteome</keyword>
<gene>
    <name evidence="8" type="ORF">DBO85_05250</name>
</gene>
<evidence type="ECO:0000259" key="7">
    <source>
        <dbReference type="PROSITE" id="PS51746"/>
    </source>
</evidence>
<dbReference type="Gene3D" id="3.30.200.20">
    <property type="entry name" value="Phosphorylase Kinase, domain 1"/>
    <property type="match status" value="1"/>
</dbReference>
<dbReference type="OrthoDB" id="9801841at2"/>
<comment type="caution">
    <text evidence="8">The sequence shown here is derived from an EMBL/GenBank/DDBJ whole genome shotgun (WGS) entry which is preliminary data.</text>
</comment>
<keyword evidence="2" id="KW-0547">Nucleotide-binding</keyword>
<feature type="transmembrane region" description="Helical" evidence="5">
    <location>
        <begin position="553"/>
        <end position="572"/>
    </location>
</feature>
<dbReference type="AlphaFoldDB" id="A0A2T5PC03"/>
<keyword evidence="5" id="KW-0812">Transmembrane</keyword>
<dbReference type="EMBL" id="QASN01000008">
    <property type="protein sequence ID" value="PTU75241.1"/>
    <property type="molecule type" value="Genomic_DNA"/>
</dbReference>
<dbReference type="PANTHER" id="PTHR43289:SF6">
    <property type="entry name" value="SERINE_THREONINE-PROTEIN KINASE NEKL-3"/>
    <property type="match status" value="1"/>
</dbReference>
<proteinExistence type="predicted"/>
<dbReference type="InterPro" id="IPR008266">
    <property type="entry name" value="Tyr_kinase_AS"/>
</dbReference>
<dbReference type="InterPro" id="IPR036457">
    <property type="entry name" value="PPM-type-like_dom_sf"/>
</dbReference>
<evidence type="ECO:0000259" key="6">
    <source>
        <dbReference type="PROSITE" id="PS50011"/>
    </source>
</evidence>
<dbReference type="SMART" id="SM00331">
    <property type="entry name" value="PP2C_SIG"/>
    <property type="match status" value="1"/>
</dbReference>
<keyword evidence="5" id="KW-1133">Transmembrane helix</keyword>
<evidence type="ECO:0000256" key="1">
    <source>
        <dbReference type="ARBA" id="ARBA00022679"/>
    </source>
</evidence>
<dbReference type="PANTHER" id="PTHR43289">
    <property type="entry name" value="MITOGEN-ACTIVATED PROTEIN KINASE KINASE KINASE 20-RELATED"/>
    <property type="match status" value="1"/>
</dbReference>
<evidence type="ECO:0000256" key="3">
    <source>
        <dbReference type="ARBA" id="ARBA00022777"/>
    </source>
</evidence>
<dbReference type="InterPro" id="IPR011009">
    <property type="entry name" value="Kinase-like_dom_sf"/>
</dbReference>
<keyword evidence="3 8" id="KW-0418">Kinase</keyword>
<keyword evidence="5" id="KW-0472">Membrane</keyword>
<feature type="domain" description="PPM-type phosphatase" evidence="7">
    <location>
        <begin position="8"/>
        <end position="239"/>
    </location>
</feature>
<dbReference type="PROSITE" id="PS00109">
    <property type="entry name" value="PROTEIN_KINASE_TYR"/>
    <property type="match status" value="1"/>
</dbReference>
<evidence type="ECO:0000256" key="4">
    <source>
        <dbReference type="ARBA" id="ARBA00022840"/>
    </source>
</evidence>
<protein>
    <submittedName>
        <fullName evidence="8">Protein kinase</fullName>
    </submittedName>
</protein>
<dbReference type="Pfam" id="PF13672">
    <property type="entry name" value="PP2C_2"/>
    <property type="match status" value="1"/>
</dbReference>
<organism evidence="8 9">
    <name type="scientific">Pseudomonas mangrovi</name>
    <dbReference type="NCBI Taxonomy" id="2161748"/>
    <lineage>
        <taxon>Bacteria</taxon>
        <taxon>Pseudomonadati</taxon>
        <taxon>Pseudomonadota</taxon>
        <taxon>Gammaproteobacteria</taxon>
        <taxon>Pseudomonadales</taxon>
        <taxon>Pseudomonadaceae</taxon>
        <taxon>Pseudomonas</taxon>
    </lineage>
</organism>
<keyword evidence="1" id="KW-0808">Transferase</keyword>
<evidence type="ECO:0000313" key="8">
    <source>
        <dbReference type="EMBL" id="PTU75241.1"/>
    </source>
</evidence>
<dbReference type="InterPro" id="IPR000719">
    <property type="entry name" value="Prot_kinase_dom"/>
</dbReference>
<sequence length="573" mass="64340">MSSQLKVSIGQHSDKGRKQVNQDFHGAVLPLEPQLSSKGVALALADGISSSEVSQVASEASVASFLADYFCTSETWSVKKSAQRVLSAINAWLHSQTRHSQYRYDMDRGYVCTFSALVLKSSTAYLFHVGDTRVYRLRDGRLEQLSDDHRLWISREQSYLSRALGINPHLEIDYQALPLERGDLFLLATDGVYEHLDAQRMIETIQAHPDNLDTAAQAIIAAALARGSDDNLTIQLLRVDALPDRNADELQQQLRELPPPPVLQARSELDGFRIVRQLHASSRSHVYLATDGADATPVVIKTPSIEQGQDAAYLERFLMEEWIARRIDSPHVLKAREQTRRRHYLYSVSEFVDGQTLAQWMIDNPRPPLETVRGLIEQIARGLRAFHRLEMLHQDLRPANLMIDASGTLKIIDFGSTRVAGLTELAAPGSRDELLGTAPYTAPEYFLGEAGSVRSDVFSLAVICYQMLGGKLPYGTRVAATRSRAAQARLHYQPLRDDDRSLPAWIDEVLRKALQPDPNRRYQDVAEFTHALRHPSQEFLMRNRPPLIERNPVLFWKCLSLALGIAVLALLLD</sequence>
<dbReference type="SUPFAM" id="SSF56112">
    <property type="entry name" value="Protein kinase-like (PK-like)"/>
    <property type="match status" value="1"/>
</dbReference>
<dbReference type="PROSITE" id="PS50011">
    <property type="entry name" value="PROTEIN_KINASE_DOM"/>
    <property type="match status" value="1"/>
</dbReference>
<dbReference type="Gene3D" id="1.10.510.10">
    <property type="entry name" value="Transferase(Phosphotransferase) domain 1"/>
    <property type="match status" value="1"/>
</dbReference>